<dbReference type="SUPFAM" id="SSF48452">
    <property type="entry name" value="TPR-like"/>
    <property type="match status" value="1"/>
</dbReference>
<dbReference type="EMBL" id="SSOB01000016">
    <property type="protein sequence ID" value="THF78413.1"/>
    <property type="molecule type" value="Genomic_DNA"/>
</dbReference>
<dbReference type="PROSITE" id="PS50005">
    <property type="entry name" value="TPR"/>
    <property type="match status" value="1"/>
</dbReference>
<evidence type="ECO:0000313" key="3">
    <source>
        <dbReference type="EMBL" id="THF78413.1"/>
    </source>
</evidence>
<keyword evidence="4" id="KW-1185">Reference proteome</keyword>
<keyword evidence="1" id="KW-0802">TPR repeat</keyword>
<sequence length="237" mass="27023">MIQQWFAALNDTLDDLIRRYPEASPEQKNELEQQWDVLKALSDDIIESWLQFEDKMAIYRDMRHPHPSPPAPSAAQSTQTAPSAHAGKAAPAACTDPDHPMWVPYSKGQGYFQLHMFREGACQFEETLKLEPEFHAARLFLAMCRMHLGEFEDAQRHFQWIAAVSEQPKLQAIAWNALGCVQAVYANLVQAQSYFQRAAEADPSFEDPRRNLESCRNRSGQLQLQFGSLEMQTLVKA</sequence>
<dbReference type="AlphaFoldDB" id="A0A4S4BTL9"/>
<dbReference type="Proteomes" id="UP000310636">
    <property type="component" value="Unassembled WGS sequence"/>
</dbReference>
<feature type="compositionally biased region" description="Low complexity" evidence="2">
    <location>
        <begin position="73"/>
        <end position="93"/>
    </location>
</feature>
<dbReference type="Gene3D" id="1.25.40.10">
    <property type="entry name" value="Tetratricopeptide repeat domain"/>
    <property type="match status" value="1"/>
</dbReference>
<proteinExistence type="predicted"/>
<dbReference type="OrthoDB" id="2370959at2"/>
<organism evidence="3 4">
    <name type="scientific">Cohnella fermenti</name>
    <dbReference type="NCBI Taxonomy" id="2565925"/>
    <lineage>
        <taxon>Bacteria</taxon>
        <taxon>Bacillati</taxon>
        <taxon>Bacillota</taxon>
        <taxon>Bacilli</taxon>
        <taxon>Bacillales</taxon>
        <taxon>Paenibacillaceae</taxon>
        <taxon>Cohnella</taxon>
    </lineage>
</organism>
<dbReference type="InterPro" id="IPR011990">
    <property type="entry name" value="TPR-like_helical_dom_sf"/>
</dbReference>
<evidence type="ECO:0000313" key="4">
    <source>
        <dbReference type="Proteomes" id="UP000310636"/>
    </source>
</evidence>
<accession>A0A4S4BTL9</accession>
<gene>
    <name evidence="3" type="ORF">E6C55_14495</name>
</gene>
<comment type="caution">
    <text evidence="3">The sequence shown here is derived from an EMBL/GenBank/DDBJ whole genome shotgun (WGS) entry which is preliminary data.</text>
</comment>
<feature type="repeat" description="TPR" evidence="1">
    <location>
        <begin position="172"/>
        <end position="205"/>
    </location>
</feature>
<dbReference type="InterPro" id="IPR019734">
    <property type="entry name" value="TPR_rpt"/>
</dbReference>
<evidence type="ECO:0000256" key="2">
    <source>
        <dbReference type="SAM" id="MobiDB-lite"/>
    </source>
</evidence>
<evidence type="ECO:0000256" key="1">
    <source>
        <dbReference type="PROSITE-ProRule" id="PRU00339"/>
    </source>
</evidence>
<feature type="region of interest" description="Disordered" evidence="2">
    <location>
        <begin position="61"/>
        <end position="93"/>
    </location>
</feature>
<reference evidence="3 4" key="1">
    <citation type="submission" date="2019-04" db="EMBL/GenBank/DDBJ databases">
        <title>Cohnella sp. nov. isolated from preserved vegetables.</title>
        <authorList>
            <person name="Lin S.-Y."/>
            <person name="Hung M.-H."/>
            <person name="Young C.-C."/>
        </authorList>
    </citation>
    <scope>NUCLEOTIDE SEQUENCE [LARGE SCALE GENOMIC DNA]</scope>
    <source>
        <strain evidence="3 4">CC-MHH1044</strain>
    </source>
</reference>
<dbReference type="RefSeq" id="WP_136370509.1">
    <property type="nucleotide sequence ID" value="NZ_SSOB01000016.1"/>
</dbReference>
<protein>
    <submittedName>
        <fullName evidence="3">Uncharacterized protein</fullName>
    </submittedName>
</protein>
<dbReference type="SMART" id="SM00028">
    <property type="entry name" value="TPR"/>
    <property type="match status" value="2"/>
</dbReference>
<name>A0A4S4BTL9_9BACL</name>